<dbReference type="EMBL" id="CP031320">
    <property type="protein sequence ID" value="AXK36720.1"/>
    <property type="molecule type" value="Genomic_DNA"/>
</dbReference>
<evidence type="ECO:0000313" key="2">
    <source>
        <dbReference type="EMBL" id="AXK36720.1"/>
    </source>
</evidence>
<dbReference type="AlphaFoldDB" id="A0A345XYK4"/>
<dbReference type="Proteomes" id="UP000254425">
    <property type="component" value="Chromosome"/>
</dbReference>
<proteinExistence type="predicted"/>
<dbReference type="KEGG" id="sarm:DVA86_33350"/>
<evidence type="ECO:0000256" key="1">
    <source>
        <dbReference type="SAM" id="MobiDB-lite"/>
    </source>
</evidence>
<accession>A0A345XYK4</accession>
<gene>
    <name evidence="2" type="ORF">DVA86_33350</name>
</gene>
<reference evidence="2 3" key="1">
    <citation type="submission" date="2018-07" db="EMBL/GenBank/DDBJ databases">
        <title>Draft genome of the type strain Streptomyces armeniacus ATCC 15676.</title>
        <authorList>
            <person name="Labana P."/>
            <person name="Gosse J.T."/>
            <person name="Boddy C.N."/>
        </authorList>
    </citation>
    <scope>NUCLEOTIDE SEQUENCE [LARGE SCALE GENOMIC DNA]</scope>
    <source>
        <strain evidence="2 3">ATCC 15676</strain>
    </source>
</reference>
<sequence length="71" mass="7847">MCRTPRAACRAPSHPGALPSPDLAQGAPGTAASRPSLLPHHDRDRRRKKEEFSWTRPCPGWTSSLGWRRGC</sequence>
<evidence type="ECO:0000313" key="3">
    <source>
        <dbReference type="Proteomes" id="UP000254425"/>
    </source>
</evidence>
<keyword evidence="3" id="KW-1185">Reference proteome</keyword>
<name>A0A345XYK4_9ACTN</name>
<organism evidence="2 3">
    <name type="scientific">Streptomyces armeniacus</name>
    <dbReference type="NCBI Taxonomy" id="83291"/>
    <lineage>
        <taxon>Bacteria</taxon>
        <taxon>Bacillati</taxon>
        <taxon>Actinomycetota</taxon>
        <taxon>Actinomycetes</taxon>
        <taxon>Kitasatosporales</taxon>
        <taxon>Streptomycetaceae</taxon>
        <taxon>Streptomyces</taxon>
    </lineage>
</organism>
<protein>
    <submittedName>
        <fullName evidence="2">Uncharacterized protein</fullName>
    </submittedName>
</protein>
<feature type="region of interest" description="Disordered" evidence="1">
    <location>
        <begin position="1"/>
        <end position="55"/>
    </location>
</feature>